<dbReference type="AlphaFoldDB" id="A0A4Q2DPX4"/>
<gene>
    <name evidence="10" type="ORF">EST38_g4621</name>
</gene>
<dbReference type="InterPro" id="IPR001765">
    <property type="entry name" value="Carbonic_anhydrase"/>
</dbReference>
<dbReference type="GO" id="GO:0008270">
    <property type="term" value="F:zinc ion binding"/>
    <property type="evidence" value="ECO:0007669"/>
    <property type="project" value="UniProtKB-UniRule"/>
</dbReference>
<dbReference type="STRING" id="2316362.A0A4Q2DPX4"/>
<comment type="catalytic activity">
    <reaction evidence="6 8">
        <text>hydrogencarbonate + H(+) = CO2 + H2O</text>
        <dbReference type="Rhea" id="RHEA:10748"/>
        <dbReference type="ChEBI" id="CHEBI:15377"/>
        <dbReference type="ChEBI" id="CHEBI:15378"/>
        <dbReference type="ChEBI" id="CHEBI:16526"/>
        <dbReference type="ChEBI" id="CHEBI:17544"/>
        <dbReference type="EC" id="4.2.1.1"/>
    </reaction>
</comment>
<accession>A0A4Q2DPX4</accession>
<comment type="caution">
    <text evidence="10">The sequence shown here is derived from an EMBL/GenBank/DDBJ whole genome shotgun (WGS) entry which is preliminary data.</text>
</comment>
<keyword evidence="5 8" id="KW-0456">Lyase</keyword>
<dbReference type="PANTHER" id="PTHR11002:SF76">
    <property type="entry name" value="CARBONIC ANHYDRASE"/>
    <property type="match status" value="1"/>
</dbReference>
<reference evidence="10 11" key="1">
    <citation type="submission" date="2019-01" db="EMBL/GenBank/DDBJ databases">
        <title>Draft genome sequence of Psathyrella aberdarensis IHI B618.</title>
        <authorList>
            <person name="Buettner E."/>
            <person name="Kellner H."/>
        </authorList>
    </citation>
    <scope>NUCLEOTIDE SEQUENCE [LARGE SCALE GENOMIC DNA]</scope>
    <source>
        <strain evidence="10 11">IHI B618</strain>
    </source>
</reference>
<dbReference type="GO" id="GO:0004089">
    <property type="term" value="F:carbonate dehydratase activity"/>
    <property type="evidence" value="ECO:0007669"/>
    <property type="project" value="UniProtKB-UniRule"/>
</dbReference>
<evidence type="ECO:0000313" key="11">
    <source>
        <dbReference type="Proteomes" id="UP000290288"/>
    </source>
</evidence>
<keyword evidence="9" id="KW-0732">Signal</keyword>
<evidence type="ECO:0000256" key="8">
    <source>
        <dbReference type="RuleBase" id="RU003956"/>
    </source>
</evidence>
<feature type="binding site" evidence="7">
    <location>
        <position position="139"/>
    </location>
    <ligand>
        <name>Zn(2+)</name>
        <dbReference type="ChEBI" id="CHEBI:29105"/>
    </ligand>
</feature>
<evidence type="ECO:0000256" key="3">
    <source>
        <dbReference type="ARBA" id="ARBA00022723"/>
    </source>
</evidence>
<evidence type="ECO:0000256" key="7">
    <source>
        <dbReference type="PIRSR" id="PIRSR601765-1"/>
    </source>
</evidence>
<dbReference type="Gene3D" id="3.40.1050.10">
    <property type="entry name" value="Carbonic anhydrase"/>
    <property type="match status" value="1"/>
</dbReference>
<feature type="signal peptide" evidence="9">
    <location>
        <begin position="1"/>
        <end position="22"/>
    </location>
</feature>
<dbReference type="Pfam" id="PF00484">
    <property type="entry name" value="Pro_CA"/>
    <property type="match status" value="1"/>
</dbReference>
<organism evidence="10 11">
    <name type="scientific">Candolleomyces aberdarensis</name>
    <dbReference type="NCBI Taxonomy" id="2316362"/>
    <lineage>
        <taxon>Eukaryota</taxon>
        <taxon>Fungi</taxon>
        <taxon>Dikarya</taxon>
        <taxon>Basidiomycota</taxon>
        <taxon>Agaricomycotina</taxon>
        <taxon>Agaricomycetes</taxon>
        <taxon>Agaricomycetidae</taxon>
        <taxon>Agaricales</taxon>
        <taxon>Agaricineae</taxon>
        <taxon>Psathyrellaceae</taxon>
        <taxon>Candolleomyces</taxon>
    </lineage>
</organism>
<name>A0A4Q2DPX4_9AGAR</name>
<comment type="similarity">
    <text evidence="1 8">Belongs to the beta-class carbonic anhydrase family.</text>
</comment>
<comment type="function">
    <text evidence="8">Reversible hydration of carbon dioxide.</text>
</comment>
<feature type="chain" id="PRO_5020669759" description="Carbonic anhydrase" evidence="9">
    <location>
        <begin position="23"/>
        <end position="268"/>
    </location>
</feature>
<evidence type="ECO:0000256" key="4">
    <source>
        <dbReference type="ARBA" id="ARBA00022833"/>
    </source>
</evidence>
<dbReference type="GO" id="GO:0071244">
    <property type="term" value="P:cellular response to carbon dioxide"/>
    <property type="evidence" value="ECO:0007669"/>
    <property type="project" value="TreeGrafter"/>
</dbReference>
<dbReference type="InterPro" id="IPR036874">
    <property type="entry name" value="Carbonic_anhydrase_sf"/>
</dbReference>
<dbReference type="SUPFAM" id="SSF53056">
    <property type="entry name" value="beta-carbonic anhydrase, cab"/>
    <property type="match status" value="1"/>
</dbReference>
<sequence>MLRLSSALFLLWASTLVLLSSARPLSQLGGVKIFVRDEATTYDASDFDVLFQGNQDFRDDVDPQLLKDLAEHGQEPPFLFIGCSDSRVSEGTVFNAEPGTLFTQRNIANRFSREDLNARSAVAYGVEDLHVKHIIVMGHYGCGGVAASVASPPAQPWDEATAAVQQWIAPIRTVYQSSEREEVVALRNANQGQTNVPAPKLHDPGFRALVEENVKNTVQALATDTIVVESYLNATGKSHPFYIHGWVYDIENGQVKDLGVSVGPPGHH</sequence>
<evidence type="ECO:0000256" key="1">
    <source>
        <dbReference type="ARBA" id="ARBA00006217"/>
    </source>
</evidence>
<dbReference type="EMBL" id="SDEE01000116">
    <property type="protein sequence ID" value="RXW21232.1"/>
    <property type="molecule type" value="Genomic_DNA"/>
</dbReference>
<dbReference type="PANTHER" id="PTHR11002">
    <property type="entry name" value="CARBONIC ANHYDRASE"/>
    <property type="match status" value="1"/>
</dbReference>
<evidence type="ECO:0000256" key="5">
    <source>
        <dbReference type="ARBA" id="ARBA00023239"/>
    </source>
</evidence>
<comment type="cofactor">
    <cofactor evidence="7">
        <name>Zn(2+)</name>
        <dbReference type="ChEBI" id="CHEBI:29105"/>
    </cofactor>
    <text evidence="7">Binds 1 zinc ion per subunit.</text>
</comment>
<protein>
    <recommendedName>
        <fullName evidence="2 8">Carbonic anhydrase</fullName>
        <ecNumber evidence="2 8">4.2.1.1</ecNumber>
    </recommendedName>
    <alternativeName>
        <fullName evidence="8">Carbonate dehydratase</fullName>
    </alternativeName>
</protein>
<evidence type="ECO:0000313" key="10">
    <source>
        <dbReference type="EMBL" id="RXW21232.1"/>
    </source>
</evidence>
<dbReference type="OrthoDB" id="10248475at2759"/>
<keyword evidence="4 7" id="KW-0862">Zinc</keyword>
<proteinExistence type="inferred from homology"/>
<feature type="binding site" evidence="7">
    <location>
        <position position="83"/>
    </location>
    <ligand>
        <name>Zn(2+)</name>
        <dbReference type="ChEBI" id="CHEBI:29105"/>
    </ligand>
</feature>
<evidence type="ECO:0000256" key="9">
    <source>
        <dbReference type="SAM" id="SignalP"/>
    </source>
</evidence>
<feature type="binding site" evidence="7">
    <location>
        <position position="142"/>
    </location>
    <ligand>
        <name>Zn(2+)</name>
        <dbReference type="ChEBI" id="CHEBI:29105"/>
    </ligand>
</feature>
<dbReference type="EC" id="4.2.1.1" evidence="2 8"/>
<feature type="binding site" evidence="7">
    <location>
        <position position="85"/>
    </location>
    <ligand>
        <name>Zn(2+)</name>
        <dbReference type="ChEBI" id="CHEBI:29105"/>
    </ligand>
</feature>
<keyword evidence="3 7" id="KW-0479">Metal-binding</keyword>
<evidence type="ECO:0000256" key="2">
    <source>
        <dbReference type="ARBA" id="ARBA00012925"/>
    </source>
</evidence>
<dbReference type="GO" id="GO:0034599">
    <property type="term" value="P:cellular response to oxidative stress"/>
    <property type="evidence" value="ECO:0007669"/>
    <property type="project" value="TreeGrafter"/>
</dbReference>
<dbReference type="Proteomes" id="UP000290288">
    <property type="component" value="Unassembled WGS sequence"/>
</dbReference>
<dbReference type="SMART" id="SM00947">
    <property type="entry name" value="Pro_CA"/>
    <property type="match status" value="1"/>
</dbReference>
<keyword evidence="11" id="KW-1185">Reference proteome</keyword>
<evidence type="ECO:0000256" key="6">
    <source>
        <dbReference type="ARBA" id="ARBA00048348"/>
    </source>
</evidence>